<evidence type="ECO:0000259" key="1">
    <source>
        <dbReference type="Pfam" id="PF12706"/>
    </source>
</evidence>
<dbReference type="Gene3D" id="3.60.15.10">
    <property type="entry name" value="Ribonuclease Z/Hydroxyacylglutathione hydrolase-like"/>
    <property type="match status" value="1"/>
</dbReference>
<proteinExistence type="predicted"/>
<sequence>MNVIILGSGTSTGVPMVGCHCRVCSSGDPLDKRTRASLLVEHAGRHILVDTSTDLRKQAIREGIPRVDAVLFTHPHADHIHGIDDLRGFHFLHQEVVPCFGDPETMAAIARKFAYIFEGHTGAGYAPLLAPQAVDGPFSLFGLEIVPIPLRHGQMRATGYRFGNIAYLTDCSRIPESSMGLLSGLEVLIIDALRYTPHPHHFNIPAALEVAGILRPGSTILTHLTHEVLHADESKLPPGVRFAYDGLRISSPI</sequence>
<dbReference type="Proteomes" id="UP000319449">
    <property type="component" value="Unassembled WGS sequence"/>
</dbReference>
<feature type="domain" description="Metallo-beta-lactamase" evidence="1">
    <location>
        <begin position="45"/>
        <end position="223"/>
    </location>
</feature>
<protein>
    <submittedName>
        <fullName evidence="2">Phosphoribosyl 1,2-cyclic phosphate phosphodiesterase</fullName>
    </submittedName>
</protein>
<evidence type="ECO:0000313" key="2">
    <source>
        <dbReference type="EMBL" id="TWJ32531.1"/>
    </source>
</evidence>
<comment type="caution">
    <text evidence="2">The sequence shown here is derived from an EMBL/GenBank/DDBJ whole genome shotgun (WGS) entry which is preliminary data.</text>
</comment>
<accession>A0A562WQX9</accession>
<dbReference type="EMBL" id="VLLN01000004">
    <property type="protein sequence ID" value="TWJ32531.1"/>
    <property type="molecule type" value="Genomic_DNA"/>
</dbReference>
<keyword evidence="3" id="KW-1185">Reference proteome</keyword>
<dbReference type="RefSeq" id="WP_145019029.1">
    <property type="nucleotide sequence ID" value="NZ_VLLN01000004.1"/>
</dbReference>
<dbReference type="NCBIfam" id="NF038231">
    <property type="entry name" value="MBL_Geo_Pelo"/>
    <property type="match status" value="1"/>
</dbReference>
<evidence type="ECO:0000313" key="3">
    <source>
        <dbReference type="Proteomes" id="UP000319449"/>
    </source>
</evidence>
<name>A0A562WQX9_9BACT</name>
<dbReference type="SUPFAM" id="SSF56281">
    <property type="entry name" value="Metallo-hydrolase/oxidoreductase"/>
    <property type="match status" value="1"/>
</dbReference>
<dbReference type="InterPro" id="IPR036866">
    <property type="entry name" value="RibonucZ/Hydroxyglut_hydro"/>
</dbReference>
<dbReference type="PANTHER" id="PTHR42663">
    <property type="entry name" value="HYDROLASE C777.06C-RELATED-RELATED"/>
    <property type="match status" value="1"/>
</dbReference>
<dbReference type="CDD" id="cd16279">
    <property type="entry name" value="metallo-hydrolase-like_MBL-fold"/>
    <property type="match status" value="1"/>
</dbReference>
<dbReference type="OrthoDB" id="9803916at2"/>
<gene>
    <name evidence="2" type="ORF">JN12_00972</name>
</gene>
<dbReference type="InterPro" id="IPR001279">
    <property type="entry name" value="Metallo-B-lactamas"/>
</dbReference>
<reference evidence="2 3" key="1">
    <citation type="submission" date="2019-07" db="EMBL/GenBank/DDBJ databases">
        <title>Genomic Encyclopedia of Archaeal and Bacterial Type Strains, Phase II (KMG-II): from individual species to whole genera.</title>
        <authorList>
            <person name="Goeker M."/>
        </authorList>
    </citation>
    <scope>NUCLEOTIDE SEQUENCE [LARGE SCALE GENOMIC DNA]</scope>
    <source>
        <strain evidence="2 3">ATCC BAA-1139</strain>
    </source>
</reference>
<dbReference type="PANTHER" id="PTHR42663:SF6">
    <property type="entry name" value="HYDROLASE C777.06C-RELATED"/>
    <property type="match status" value="1"/>
</dbReference>
<dbReference type="AlphaFoldDB" id="A0A562WQX9"/>
<organism evidence="2 3">
    <name type="scientific">Geobacter argillaceus</name>
    <dbReference type="NCBI Taxonomy" id="345631"/>
    <lineage>
        <taxon>Bacteria</taxon>
        <taxon>Pseudomonadati</taxon>
        <taxon>Thermodesulfobacteriota</taxon>
        <taxon>Desulfuromonadia</taxon>
        <taxon>Geobacterales</taxon>
        <taxon>Geobacteraceae</taxon>
        <taxon>Geobacter</taxon>
    </lineage>
</organism>
<dbReference type="Pfam" id="PF12706">
    <property type="entry name" value="Lactamase_B_2"/>
    <property type="match status" value="1"/>
</dbReference>